<dbReference type="Gene3D" id="3.40.50.300">
    <property type="entry name" value="P-loop containing nucleotide triphosphate hydrolases"/>
    <property type="match status" value="1"/>
</dbReference>
<dbReference type="GO" id="GO:0005829">
    <property type="term" value="C:cytosol"/>
    <property type="evidence" value="ECO:0007669"/>
    <property type="project" value="TreeGrafter"/>
</dbReference>
<dbReference type="InterPro" id="IPR000808">
    <property type="entry name" value="Mrp-like_CS"/>
</dbReference>
<comment type="subunit">
    <text evidence="9">Homodimer.</text>
</comment>
<dbReference type="GO" id="GO:0051539">
    <property type="term" value="F:4 iron, 4 sulfur cluster binding"/>
    <property type="evidence" value="ECO:0007669"/>
    <property type="project" value="TreeGrafter"/>
</dbReference>
<organism evidence="11 12">
    <name type="scientific">Pseudazoarcus pumilus</name>
    <dbReference type="NCBI Taxonomy" id="2067960"/>
    <lineage>
        <taxon>Bacteria</taxon>
        <taxon>Pseudomonadati</taxon>
        <taxon>Pseudomonadota</taxon>
        <taxon>Betaproteobacteria</taxon>
        <taxon>Rhodocyclales</taxon>
        <taxon>Zoogloeaceae</taxon>
        <taxon>Pseudazoarcus</taxon>
    </lineage>
</organism>
<dbReference type="PANTHER" id="PTHR42961">
    <property type="entry name" value="IRON-SULFUR PROTEIN NUBPL"/>
    <property type="match status" value="1"/>
</dbReference>
<dbReference type="OrthoDB" id="9809679at2"/>
<keyword evidence="4 9" id="KW-0547">Nucleotide-binding</keyword>
<evidence type="ECO:0000256" key="3">
    <source>
        <dbReference type="ARBA" id="ARBA00022723"/>
    </source>
</evidence>
<dbReference type="InterPro" id="IPR002744">
    <property type="entry name" value="MIP18-like"/>
</dbReference>
<evidence type="ECO:0000256" key="1">
    <source>
        <dbReference type="ARBA" id="ARBA00007352"/>
    </source>
</evidence>
<evidence type="ECO:0000256" key="2">
    <source>
        <dbReference type="ARBA" id="ARBA00008205"/>
    </source>
</evidence>
<comment type="function">
    <text evidence="9">Binds and transfers iron-sulfur (Fe-S) clusters to target apoproteins. Can hydrolyze ATP.</text>
</comment>
<accession>A0A2I6SAF2</accession>
<dbReference type="RefSeq" id="WP_102248266.1">
    <property type="nucleotide sequence ID" value="NZ_CP025682.1"/>
</dbReference>
<evidence type="ECO:0000313" key="11">
    <source>
        <dbReference type="EMBL" id="AUN96224.1"/>
    </source>
</evidence>
<dbReference type="Pfam" id="PF10609">
    <property type="entry name" value="ParA"/>
    <property type="match status" value="1"/>
</dbReference>
<dbReference type="FunFam" id="3.40.50.300:FF:000418">
    <property type="entry name" value="Iron-sulfur cluster carrier protein"/>
    <property type="match status" value="1"/>
</dbReference>
<dbReference type="InterPro" id="IPR044304">
    <property type="entry name" value="NUBPL-like"/>
</dbReference>
<dbReference type="Gene3D" id="3.30.300.130">
    <property type="entry name" value="Fe-S cluster assembly (FSCA)"/>
    <property type="match status" value="1"/>
</dbReference>
<keyword evidence="3 9" id="KW-0479">Metal-binding</keyword>
<dbReference type="GO" id="GO:0016226">
    <property type="term" value="P:iron-sulfur cluster assembly"/>
    <property type="evidence" value="ECO:0007669"/>
    <property type="project" value="InterPro"/>
</dbReference>
<dbReference type="KEGG" id="atw:C0099_15515"/>
<dbReference type="InterPro" id="IPR034904">
    <property type="entry name" value="FSCA_dom_sf"/>
</dbReference>
<comment type="similarity">
    <text evidence="8 9">Belongs to the Mrp/NBP35 ATP-binding proteins family.</text>
</comment>
<evidence type="ECO:0000259" key="10">
    <source>
        <dbReference type="Pfam" id="PF01883"/>
    </source>
</evidence>
<dbReference type="SUPFAM" id="SSF117916">
    <property type="entry name" value="Fe-S cluster assembly (FSCA) domain-like"/>
    <property type="match status" value="1"/>
</dbReference>
<dbReference type="InterPro" id="IPR033756">
    <property type="entry name" value="YlxH/NBP35"/>
</dbReference>
<feature type="binding site" evidence="9">
    <location>
        <begin position="107"/>
        <end position="114"/>
    </location>
    <ligand>
        <name>ATP</name>
        <dbReference type="ChEBI" id="CHEBI:30616"/>
    </ligand>
</feature>
<dbReference type="GO" id="GO:0016887">
    <property type="term" value="F:ATP hydrolysis activity"/>
    <property type="evidence" value="ECO:0007669"/>
    <property type="project" value="UniProtKB-UniRule"/>
</dbReference>
<evidence type="ECO:0000256" key="4">
    <source>
        <dbReference type="ARBA" id="ARBA00022741"/>
    </source>
</evidence>
<name>A0A2I6SAF2_9RHOO</name>
<dbReference type="GO" id="GO:0140663">
    <property type="term" value="F:ATP-dependent FeS chaperone activity"/>
    <property type="evidence" value="ECO:0007669"/>
    <property type="project" value="InterPro"/>
</dbReference>
<dbReference type="InterPro" id="IPR019591">
    <property type="entry name" value="Mrp/NBP35_ATP-bd"/>
</dbReference>
<dbReference type="GO" id="GO:0046872">
    <property type="term" value="F:metal ion binding"/>
    <property type="evidence" value="ECO:0007669"/>
    <property type="project" value="UniProtKB-KW"/>
</dbReference>
<dbReference type="InterPro" id="IPR027417">
    <property type="entry name" value="P-loop_NTPase"/>
</dbReference>
<keyword evidence="9" id="KW-0378">Hydrolase</keyword>
<comment type="similarity">
    <text evidence="2">In the C-terminal section; belongs to the Mrp/NBP35 ATP-binding proteins family.</text>
</comment>
<keyword evidence="5 9" id="KW-0067">ATP-binding</keyword>
<keyword evidence="7 9" id="KW-0411">Iron-sulfur</keyword>
<keyword evidence="12" id="KW-1185">Reference proteome</keyword>
<evidence type="ECO:0000313" key="12">
    <source>
        <dbReference type="Proteomes" id="UP000242205"/>
    </source>
</evidence>
<reference evidence="11 12" key="1">
    <citation type="submission" date="2018-01" db="EMBL/GenBank/DDBJ databases">
        <authorList>
            <person name="Fu G.-Y."/>
        </authorList>
    </citation>
    <scope>NUCLEOTIDE SEQUENCE [LARGE SCALE GENOMIC DNA]</scope>
    <source>
        <strain evidence="11 12">SY39</strain>
    </source>
</reference>
<feature type="domain" description="MIP18 family-like" evidence="10">
    <location>
        <begin position="6"/>
        <end position="74"/>
    </location>
</feature>
<dbReference type="GO" id="GO:0005524">
    <property type="term" value="F:ATP binding"/>
    <property type="evidence" value="ECO:0007669"/>
    <property type="project" value="UniProtKB-UniRule"/>
</dbReference>
<dbReference type="Pfam" id="PF01883">
    <property type="entry name" value="FeS_assembly_P"/>
    <property type="match status" value="1"/>
</dbReference>
<dbReference type="EMBL" id="CP025682">
    <property type="protein sequence ID" value="AUN96224.1"/>
    <property type="molecule type" value="Genomic_DNA"/>
</dbReference>
<keyword evidence="6 9" id="KW-0408">Iron</keyword>
<sequence>MSELSREAVEAALAKVVEPHLGRDLVSAGCVGDIQVEADRVRVDLVMGFPVRGLVADLGKRVRGALAGLPASSIEVGVSTAIMPREADAQDPVSLPGVRNVIAVSSGKGGVGKSTTAVNLALALSGEGARVGLLDADIYGPSLPRMLGISGRPSSKDGKRFQPMTHYGVQAMSAGFLIDEEEPMVWRGAMATQALEQLMRDTEWEDLDYLIVDMPPGTGDIQLTLAQRVKVAGAVIVTTPQDIALLDASRGYKMFEKVGVPVLGIIENMGMHHCSECGHEEHVFGEGGGQRMAEKYGLDLLGSLPLDIRIREQADSGKPSVIADPDGAIAQAYREVARNMAARLALRHADAAGAFPEISISDD</sequence>
<protein>
    <recommendedName>
        <fullName evidence="9">Iron-sulfur cluster carrier protein</fullName>
    </recommendedName>
</protein>
<dbReference type="HAMAP" id="MF_02040">
    <property type="entry name" value="Mrp_NBP35"/>
    <property type="match status" value="1"/>
</dbReference>
<evidence type="ECO:0000256" key="7">
    <source>
        <dbReference type="ARBA" id="ARBA00023014"/>
    </source>
</evidence>
<dbReference type="AlphaFoldDB" id="A0A2I6SAF2"/>
<dbReference type="NCBIfam" id="NF008669">
    <property type="entry name" value="PRK11670.1"/>
    <property type="match status" value="1"/>
</dbReference>
<dbReference type="CDD" id="cd02037">
    <property type="entry name" value="Mrp_NBP35"/>
    <property type="match status" value="1"/>
</dbReference>
<gene>
    <name evidence="11" type="ORF">C0099_15515</name>
</gene>
<dbReference type="PANTHER" id="PTHR42961:SF2">
    <property type="entry name" value="IRON-SULFUR PROTEIN NUBPL"/>
    <property type="match status" value="1"/>
</dbReference>
<evidence type="ECO:0000256" key="9">
    <source>
        <dbReference type="HAMAP-Rule" id="MF_02040"/>
    </source>
</evidence>
<dbReference type="Proteomes" id="UP000242205">
    <property type="component" value="Chromosome"/>
</dbReference>
<evidence type="ECO:0000256" key="5">
    <source>
        <dbReference type="ARBA" id="ARBA00022840"/>
    </source>
</evidence>
<dbReference type="PROSITE" id="PS01215">
    <property type="entry name" value="MRP"/>
    <property type="match status" value="1"/>
</dbReference>
<comment type="similarity">
    <text evidence="1">In the N-terminal section; belongs to the MIP18 family.</text>
</comment>
<proteinExistence type="inferred from homology"/>
<evidence type="ECO:0000256" key="6">
    <source>
        <dbReference type="ARBA" id="ARBA00023004"/>
    </source>
</evidence>
<dbReference type="SUPFAM" id="SSF52540">
    <property type="entry name" value="P-loop containing nucleoside triphosphate hydrolases"/>
    <property type="match status" value="1"/>
</dbReference>
<evidence type="ECO:0000256" key="8">
    <source>
        <dbReference type="ARBA" id="ARBA00024036"/>
    </source>
</evidence>